<dbReference type="SUPFAM" id="SSF50729">
    <property type="entry name" value="PH domain-like"/>
    <property type="match status" value="1"/>
</dbReference>
<dbReference type="SMART" id="SM00326">
    <property type="entry name" value="SH3"/>
    <property type="match status" value="1"/>
</dbReference>
<dbReference type="Pfam" id="PF23289">
    <property type="entry name" value="Spectrin_5"/>
    <property type="match status" value="1"/>
</dbReference>
<dbReference type="Gene3D" id="2.30.29.30">
    <property type="entry name" value="Pleckstrin-homology domain (PH domain)/Phosphotyrosine-binding domain (PTB)"/>
    <property type="match status" value="1"/>
</dbReference>
<proteinExistence type="inferred from homology"/>
<keyword evidence="9" id="KW-1185">Reference proteome</keyword>
<dbReference type="InterPro" id="IPR035532">
    <property type="entry name" value="DBS_SH3"/>
</dbReference>
<dbReference type="Pfam" id="PF00621">
    <property type="entry name" value="RhoGEF"/>
    <property type="match status" value="1"/>
</dbReference>
<dbReference type="KEGG" id="cpic:101934188"/>
<evidence type="ECO:0000256" key="5">
    <source>
        <dbReference type="ARBA" id="ARBA00022658"/>
    </source>
</evidence>
<dbReference type="InterPro" id="IPR018159">
    <property type="entry name" value="Spectrin/alpha-actinin"/>
</dbReference>
<dbReference type="GO" id="GO:0005085">
    <property type="term" value="F:guanyl-nucleotide exchange factor activity"/>
    <property type="evidence" value="ECO:0007669"/>
    <property type="project" value="UniProtKB-KW"/>
</dbReference>
<accession>A0A8C3I2V6</accession>
<feature type="region of interest" description="Disordered" evidence="7">
    <location>
        <begin position="1152"/>
        <end position="1183"/>
    </location>
</feature>
<dbReference type="InterPro" id="IPR056466">
    <property type="entry name" value="Spectrin_DBS"/>
</dbReference>
<dbReference type="OrthoDB" id="10004999at2759"/>
<keyword evidence="3" id="KW-0963">Cytoplasm</keyword>
<comment type="subcellular location">
    <subcellularLocation>
        <location evidence="1">Cytoplasm</location>
    </subcellularLocation>
</comment>
<dbReference type="GeneTree" id="ENSGT00940000157874"/>
<reference evidence="8" key="1">
    <citation type="submission" date="2025-08" db="UniProtKB">
        <authorList>
            <consortium name="Ensembl"/>
        </authorList>
    </citation>
    <scope>IDENTIFICATION</scope>
</reference>
<dbReference type="PROSITE" id="PS50010">
    <property type="entry name" value="DH_2"/>
    <property type="match status" value="1"/>
</dbReference>
<evidence type="ECO:0000256" key="3">
    <source>
        <dbReference type="ARBA" id="ARBA00022490"/>
    </source>
</evidence>
<dbReference type="SUPFAM" id="SSF46966">
    <property type="entry name" value="Spectrin repeat"/>
    <property type="match status" value="2"/>
</dbReference>
<dbReference type="CDD" id="cd00176">
    <property type="entry name" value="SPEC"/>
    <property type="match status" value="1"/>
</dbReference>
<dbReference type="Ensembl" id="ENSCPBT00000032437.1">
    <property type="protein sequence ID" value="ENSCPBP00000027571.1"/>
    <property type="gene ID" value="ENSCPBG00000019479.1"/>
</dbReference>
<evidence type="ECO:0000256" key="7">
    <source>
        <dbReference type="SAM" id="MobiDB-lite"/>
    </source>
</evidence>
<dbReference type="InterPro" id="IPR011993">
    <property type="entry name" value="PH-like_dom_sf"/>
</dbReference>
<dbReference type="GeneID" id="101934188"/>
<dbReference type="InterPro" id="IPR001251">
    <property type="entry name" value="CRAL-TRIO_dom"/>
</dbReference>
<dbReference type="SUPFAM" id="SSF48065">
    <property type="entry name" value="DBL homology domain (DH-domain)"/>
    <property type="match status" value="1"/>
</dbReference>
<gene>
    <name evidence="8" type="primary">MCF2L</name>
</gene>
<dbReference type="PROSITE" id="PS50003">
    <property type="entry name" value="PH_DOMAIN"/>
    <property type="match status" value="1"/>
</dbReference>
<dbReference type="Gene3D" id="1.20.900.10">
    <property type="entry name" value="Dbl homology (DH) domain"/>
    <property type="match status" value="1"/>
</dbReference>
<dbReference type="SMART" id="SM00150">
    <property type="entry name" value="SPEC"/>
    <property type="match status" value="1"/>
</dbReference>
<feature type="region of interest" description="Disordered" evidence="7">
    <location>
        <begin position="960"/>
        <end position="1088"/>
    </location>
</feature>
<dbReference type="Gene3D" id="2.30.30.40">
    <property type="entry name" value="SH3 Domains"/>
    <property type="match status" value="1"/>
</dbReference>
<dbReference type="PANTHER" id="PTHR22826">
    <property type="entry name" value="RHO GUANINE EXCHANGE FACTOR-RELATED"/>
    <property type="match status" value="1"/>
</dbReference>
<dbReference type="InterPro" id="IPR051336">
    <property type="entry name" value="RhoGEF_Guanine_NuclExch_SF"/>
</dbReference>
<reference evidence="8" key="2">
    <citation type="submission" date="2025-09" db="UniProtKB">
        <authorList>
            <consortium name="Ensembl"/>
        </authorList>
    </citation>
    <scope>IDENTIFICATION</scope>
</reference>
<dbReference type="GO" id="GO:0035025">
    <property type="term" value="P:positive regulation of Rho protein signal transduction"/>
    <property type="evidence" value="ECO:0007669"/>
    <property type="project" value="TreeGrafter"/>
</dbReference>
<protein>
    <submittedName>
        <fullName evidence="8">MCF.2 cell line derived transforming sequence like</fullName>
    </submittedName>
</protein>
<dbReference type="Pfam" id="PF22697">
    <property type="entry name" value="SOS1_NGEF_PH"/>
    <property type="match status" value="1"/>
</dbReference>
<dbReference type="SUPFAM" id="SSF50044">
    <property type="entry name" value="SH3-domain"/>
    <property type="match status" value="1"/>
</dbReference>
<dbReference type="InterPro" id="IPR001331">
    <property type="entry name" value="GDS_CDC24_CS"/>
</dbReference>
<dbReference type="PROSITE" id="PS50002">
    <property type="entry name" value="SH3"/>
    <property type="match status" value="1"/>
</dbReference>
<dbReference type="InterPro" id="IPR035534">
    <property type="entry name" value="DBS_PH"/>
</dbReference>
<evidence type="ECO:0000256" key="1">
    <source>
        <dbReference type="ARBA" id="ARBA00004496"/>
    </source>
</evidence>
<keyword evidence="4" id="KW-0597">Phosphoprotein</keyword>
<dbReference type="PROSITE" id="PS50191">
    <property type="entry name" value="CRAL_TRIO"/>
    <property type="match status" value="1"/>
</dbReference>
<dbReference type="Proteomes" id="UP000694380">
    <property type="component" value="Unplaced"/>
</dbReference>
<dbReference type="Gene3D" id="1.20.58.60">
    <property type="match status" value="1"/>
</dbReference>
<dbReference type="Pfam" id="PF00435">
    <property type="entry name" value="Spectrin"/>
    <property type="match status" value="1"/>
</dbReference>
<dbReference type="SMART" id="SM00325">
    <property type="entry name" value="RhoGEF"/>
    <property type="match status" value="1"/>
</dbReference>
<dbReference type="GO" id="GO:0035556">
    <property type="term" value="P:intracellular signal transduction"/>
    <property type="evidence" value="ECO:0007669"/>
    <property type="project" value="InterPro"/>
</dbReference>
<organism evidence="8 9">
    <name type="scientific">Chrysemys picta bellii</name>
    <name type="common">Western painted turtle</name>
    <name type="synonym">Emys bellii</name>
    <dbReference type="NCBI Taxonomy" id="8478"/>
    <lineage>
        <taxon>Eukaryota</taxon>
        <taxon>Metazoa</taxon>
        <taxon>Chordata</taxon>
        <taxon>Craniata</taxon>
        <taxon>Vertebrata</taxon>
        <taxon>Euteleostomi</taxon>
        <taxon>Archelosauria</taxon>
        <taxon>Testudinata</taxon>
        <taxon>Testudines</taxon>
        <taxon>Cryptodira</taxon>
        <taxon>Durocryptodira</taxon>
        <taxon>Testudinoidea</taxon>
        <taxon>Emydidae</taxon>
        <taxon>Chrysemys</taxon>
    </lineage>
</organism>
<dbReference type="InterPro" id="IPR001452">
    <property type="entry name" value="SH3_domain"/>
</dbReference>
<comment type="similarity">
    <text evidence="6">Belongs to the MCF2 family.</text>
</comment>
<dbReference type="FunFam" id="1.20.900.10:FF:000001">
    <property type="entry name" value="Guanine nucleotide exchange factor DBS"/>
    <property type="match status" value="1"/>
</dbReference>
<dbReference type="AlphaFoldDB" id="A0A8C3I2V6"/>
<evidence type="ECO:0000313" key="9">
    <source>
        <dbReference type="Proteomes" id="UP000694380"/>
    </source>
</evidence>
<dbReference type="InterPro" id="IPR035899">
    <property type="entry name" value="DBL_dom_sf"/>
</dbReference>
<dbReference type="PANTHER" id="PTHR22826:SF115">
    <property type="entry name" value="GUANINE NUCLEOTIDE EXCHANGE FACTOR DBS"/>
    <property type="match status" value="1"/>
</dbReference>
<dbReference type="CDD" id="cd00170">
    <property type="entry name" value="SEC14"/>
    <property type="match status" value="1"/>
</dbReference>
<dbReference type="InterPro" id="IPR055251">
    <property type="entry name" value="SOS1_NGEF_PH"/>
</dbReference>
<evidence type="ECO:0000256" key="4">
    <source>
        <dbReference type="ARBA" id="ARBA00022553"/>
    </source>
</evidence>
<dbReference type="InterPro" id="IPR002017">
    <property type="entry name" value="Spectrin_repeat"/>
</dbReference>
<dbReference type="CTD" id="23263"/>
<dbReference type="CDD" id="cd01227">
    <property type="entry name" value="PH_Dbs"/>
    <property type="match status" value="1"/>
</dbReference>
<name>A0A8C3I2V6_CHRPI</name>
<evidence type="ECO:0000256" key="2">
    <source>
        <dbReference type="ARBA" id="ARBA00022443"/>
    </source>
</evidence>
<dbReference type="PROSITE" id="PS00741">
    <property type="entry name" value="DH_1"/>
    <property type="match status" value="1"/>
</dbReference>
<dbReference type="InterPro" id="IPR000219">
    <property type="entry name" value="DH_dom"/>
</dbReference>
<keyword evidence="2" id="KW-0728">SH3 domain</keyword>
<dbReference type="Pfam" id="PF00018">
    <property type="entry name" value="SH3_1"/>
    <property type="match status" value="1"/>
</dbReference>
<evidence type="ECO:0000313" key="8">
    <source>
        <dbReference type="Ensembl" id="ENSCPBP00000027571.1"/>
    </source>
</evidence>
<dbReference type="GO" id="GO:0005737">
    <property type="term" value="C:cytoplasm"/>
    <property type="evidence" value="ECO:0007669"/>
    <property type="project" value="UniProtKB-SubCell"/>
</dbReference>
<dbReference type="CDD" id="cd11857">
    <property type="entry name" value="SH3_DBS"/>
    <property type="match status" value="1"/>
</dbReference>
<dbReference type="CDD" id="cd00160">
    <property type="entry name" value="RhoGEF"/>
    <property type="match status" value="1"/>
</dbReference>
<keyword evidence="5" id="KW-0344">Guanine-nucleotide releasing factor</keyword>
<feature type="compositionally biased region" description="Polar residues" evidence="7">
    <location>
        <begin position="977"/>
        <end position="987"/>
    </location>
</feature>
<dbReference type="InterPro" id="IPR001849">
    <property type="entry name" value="PH_domain"/>
</dbReference>
<dbReference type="Pfam" id="PF13716">
    <property type="entry name" value="CRAL_TRIO_2"/>
    <property type="match status" value="1"/>
</dbReference>
<evidence type="ECO:0000256" key="6">
    <source>
        <dbReference type="ARBA" id="ARBA00049987"/>
    </source>
</evidence>
<dbReference type="SMART" id="SM00233">
    <property type="entry name" value="PH"/>
    <property type="match status" value="1"/>
</dbReference>
<dbReference type="FunFam" id="2.30.29.30:FF:000078">
    <property type="entry name" value="Guanine nucleotide exchange factor DBS"/>
    <property type="match status" value="1"/>
</dbReference>
<sequence length="1183" mass="134363">MSVYWHWRVILCKETGSCNCFVTDRQSNEGKEEDIEPQIVVSDIIQLVREKQQVPAMQAEEIMHQDIIPLCAADIEDQLKKQFAYLSGGRGEDGCPVITFPDYPAFSEIPEKEFQNVLTYLTSIPSLQDAGIGFILVIDRRQDKWTSVKASILRIAASFPGNLQLVLVLRPTGFIHRTLSDLAFKFNRDEFKMKVPIIMLGSVTELHGYVDKTQLTEDLGGTLDYCHNRWLSHRTAIESFALMVKQTAQMLQSFGIELAETELPNDVQSTSSLLATHSEKKDKMKEDLRLALKQGHDILESNRKPVAENPDYKLNQDQLDNQTTVERLLAQLDETEIAFDEFWAKHQQKLEQCVQLRNFEQTFREVKAALSIASERLSAFTDVGNSVSHVEHILKELANFEEKSRESLEKARVLASQGDQLVQNNHYAVDSILPKCNELHHLCDAFATETEKRRGLLNKSLELHSLLEKSMRWCDEGIYLLASQPVDKCQSQDGAESALQEIEKFLDTGADNKIKEPNKVYQLYEPILNQDLMDHVQKVFQKQESMEEMFQKRQVSLKKLAAKQTRPVQPVAPRPEVFVKSPCVSPGLRRGSDYVSNTDDNMLRRMNYRRLKSEMSEIRQSRGGSVMDDEENLAVLRSHVINELIETERAYVEELLCVLEGYAAEMDNPLMMHLISPGLLNKKDILFGNMEEIYHFHNRIFLKELENYIEYPELVGRCFLERMEDFQIYEKYCQNKPRSESLWRQFSDSAFFQECQRKLDHKLSLDSYLLKPVQRITKYQLLLKEMLKYSKNCEGAEDLQEALTSILGILKAVNDSMHQIAITGYDGNLNELGKLLMQGSFNVWTDHKKGHSKVKDLARFKPMQRHLFLHEKAVLFCKKREENGEGYEKAPSYSYKHSLNMTAVGITENAKGDSKKFEIWYNAREEVYIIQAPTPEIKATWVNEIRKVLTSQLQACREASQHRTLEQTPSLPMPAPTCTSPSRNQGRTIKKLEERKTDPTSPEGCVTSVAPKYPEKGKASPTSPDKKAKRHEVKSDPTPFGLRGWAKTSQSLDASEENDGWSSAEDPLNSSDAEEEEEGGGEMKLTPGKYTVVTDYDKRGSEDLAVKSGDLVQLIREGEDGLWYVKNLSTGKEGLVPANNLLMLIGNSKSAQSLSSSESGTGCSTLSSSSSYNESCNAGSTSF</sequence>
<dbReference type="SMART" id="SM00516">
    <property type="entry name" value="SEC14"/>
    <property type="match status" value="1"/>
</dbReference>
<dbReference type="InterPro" id="IPR036028">
    <property type="entry name" value="SH3-like_dom_sf"/>
</dbReference>